<accession>A0A8J4EB69</accession>
<dbReference type="GO" id="GO:0005886">
    <property type="term" value="C:plasma membrane"/>
    <property type="evidence" value="ECO:0007669"/>
    <property type="project" value="UniProtKB-SubCell"/>
</dbReference>
<organism evidence="2 3">
    <name type="scientific">Virgisporangium ochraceum</name>
    <dbReference type="NCBI Taxonomy" id="65505"/>
    <lineage>
        <taxon>Bacteria</taxon>
        <taxon>Bacillati</taxon>
        <taxon>Actinomycetota</taxon>
        <taxon>Actinomycetes</taxon>
        <taxon>Micromonosporales</taxon>
        <taxon>Micromonosporaceae</taxon>
        <taxon>Virgisporangium</taxon>
    </lineage>
</organism>
<name>A0A8J4EB69_9ACTN</name>
<feature type="transmembrane region" description="Helical" evidence="1">
    <location>
        <begin position="500"/>
        <end position="524"/>
    </location>
</feature>
<reference evidence="2" key="1">
    <citation type="submission" date="2021-01" db="EMBL/GenBank/DDBJ databases">
        <title>Whole genome shotgun sequence of Virgisporangium ochraceum NBRC 16418.</title>
        <authorList>
            <person name="Komaki H."/>
            <person name="Tamura T."/>
        </authorList>
    </citation>
    <scope>NUCLEOTIDE SEQUENCE</scope>
    <source>
        <strain evidence="2">NBRC 16418</strain>
    </source>
</reference>
<evidence type="ECO:0000256" key="1">
    <source>
        <dbReference type="SAM" id="Phobius"/>
    </source>
</evidence>
<comment type="caution">
    <text evidence="2">The sequence shown here is derived from an EMBL/GenBank/DDBJ whole genome shotgun (WGS) entry which is preliminary data.</text>
</comment>
<feature type="transmembrane region" description="Helical" evidence="1">
    <location>
        <begin position="768"/>
        <end position="788"/>
    </location>
</feature>
<keyword evidence="1" id="KW-0812">Transmembrane</keyword>
<evidence type="ECO:0000313" key="2">
    <source>
        <dbReference type="EMBL" id="GIJ68274.1"/>
    </source>
</evidence>
<feature type="transmembrane region" description="Helical" evidence="1">
    <location>
        <begin position="858"/>
        <end position="883"/>
    </location>
</feature>
<evidence type="ECO:0000313" key="3">
    <source>
        <dbReference type="Proteomes" id="UP000635606"/>
    </source>
</evidence>
<feature type="transmembrane region" description="Helical" evidence="1">
    <location>
        <begin position="813"/>
        <end position="838"/>
    </location>
</feature>
<sequence length="899" mass="93275">MMLPWTRAPLLLLRQPGLLVAVLAGAFVAVLPAAAAPLFLSSARTATLHTQLDNTCAARAGLHVQSQLGFRDIPGDRGVTRLDPAAATAVHRQRHAAVTREITATPGMAAPSTTVFAATAVAGGLRGGQETGPLEGAQVWLVGRDGATDHLAPLQGPDGTGVWIPRSLATRYGLGVGDELRFATLRPAPSNNGPPVDPAAAPAPVRVAAVYADLTAFGDDGYWCTLQALYGYRMGKELFDQTILSVIYTDVATVLRVGTASTLSTGNEYVDAPLADQRPTVPAAHVAAARVDDLRGRVLHEYPANGGWFRANVITSVGRSADRAELVYDTLRDTTAPATVAGVLIGLVVVAAAAVYWVQRREREVRALAAHGVGPGALAGKAVLEACGALVAGAALALAVAGALVRAFGPSPELSGEAWPFAVLVAAAGLVAVLATTAVGVALRVRGMTDVSPGRRRLRLRWLPWELLPAGAAALTWWLLGGGTSRSALLGSVAHVPLRLVVVPVLGFLALVGLGARLGAWWIASRLSSRSAPRRPGLLLALRRIARPVAASVLLGAVTAVPVAMTGFGATVTDSIRLTLDAKAAVILGSETVASLDRDVPVPPELADRATPVLRLTRVLVGGIETDVLGIDPATFARGAFWSSQLPGPSLDALVADLSTDLGAGVAYGPLPAGTHDVRVFGERQFTVDVRTTRLLPGSRGGYPVLLVHRDALAGATRWAEPQLWVRGDPAAAAADLARADVPVVALTRTADSYGDSLYEPVTYTFRYLIALNVFAGLVVAAGLLLYVEARTPVYRRGYVILRRLGLRRRAHAVALVLETALPMGAGLLFGLLLAAAATAATRSELDLAPGSPPGPLIAVPTGVVLTILAVVVGVAAASSAFAHVRTVRAKPGEVLRIV</sequence>
<keyword evidence="1" id="KW-0472">Membrane</keyword>
<proteinExistence type="predicted"/>
<feature type="transmembrane region" description="Helical" evidence="1">
    <location>
        <begin position="545"/>
        <end position="568"/>
    </location>
</feature>
<dbReference type="Proteomes" id="UP000635606">
    <property type="component" value="Unassembled WGS sequence"/>
</dbReference>
<keyword evidence="3" id="KW-1185">Reference proteome</keyword>
<dbReference type="AlphaFoldDB" id="A0A8J4EB69"/>
<feature type="transmembrane region" description="Helical" evidence="1">
    <location>
        <begin position="387"/>
        <end position="409"/>
    </location>
</feature>
<feature type="transmembrane region" description="Helical" evidence="1">
    <location>
        <begin position="463"/>
        <end position="480"/>
    </location>
</feature>
<protein>
    <recommendedName>
        <fullName evidence="4">ABC3 transporter permease protein domain-containing protein</fullName>
    </recommendedName>
</protein>
<feature type="transmembrane region" description="Helical" evidence="1">
    <location>
        <begin position="421"/>
        <end position="443"/>
    </location>
</feature>
<keyword evidence="1" id="KW-1133">Transmembrane helix</keyword>
<feature type="transmembrane region" description="Helical" evidence="1">
    <location>
        <begin position="338"/>
        <end position="358"/>
    </location>
</feature>
<evidence type="ECO:0008006" key="4">
    <source>
        <dbReference type="Google" id="ProtNLM"/>
    </source>
</evidence>
<dbReference type="EMBL" id="BOPH01000038">
    <property type="protein sequence ID" value="GIJ68274.1"/>
    <property type="molecule type" value="Genomic_DNA"/>
</dbReference>
<gene>
    <name evidence="2" type="ORF">Voc01_031910</name>
</gene>